<dbReference type="Proteomes" id="UP001144612">
    <property type="component" value="Unassembled WGS sequence"/>
</dbReference>
<reference evidence="3" key="1">
    <citation type="submission" date="2022-12" db="EMBL/GenBank/DDBJ databases">
        <title>Clostridium sp. nov., isolated from industrial wastewater.</title>
        <authorList>
            <person name="Jiayan W."/>
        </authorList>
    </citation>
    <scope>NUCLEOTIDE SEQUENCE</scope>
    <source>
        <strain evidence="3">ZC22-4</strain>
    </source>
</reference>
<feature type="domain" description="SipL SPOCS" evidence="2">
    <location>
        <begin position="42"/>
        <end position="121"/>
    </location>
</feature>
<dbReference type="PANTHER" id="PTHR36842:SF1">
    <property type="entry name" value="PROTEIN TOLB"/>
    <property type="match status" value="1"/>
</dbReference>
<evidence type="ECO:0000256" key="1">
    <source>
        <dbReference type="ARBA" id="ARBA00009820"/>
    </source>
</evidence>
<evidence type="ECO:0000313" key="4">
    <source>
        <dbReference type="Proteomes" id="UP001144612"/>
    </source>
</evidence>
<keyword evidence="4" id="KW-1185">Reference proteome</keyword>
<dbReference type="SUPFAM" id="SSF82171">
    <property type="entry name" value="DPP6 N-terminal domain-like"/>
    <property type="match status" value="1"/>
</dbReference>
<sequence>MKNNYKEFVEIINDSSKFWNNPKAFKQFCIQDTFDLPLNKMNIEKILNVVVDVEIIDKFIIDTIIGMSIEGQRLSGKKIIVNGKIRYRVEYETTEESQVINTIEFEKNFSNHVMIENQKCDILQIKVIANAEYALVKQINERKILHNAVILLNVIDRIYDLNDNYNKINLAKNIDDLIAVKDKANYTKHDFFKNCSIGEQLQIDCKKPLVKNVLSTINESEVIYFKIIDTIVGKSYESQFLSGKAVVAIIKIRQKILYEADNNEKSVHVIENQLYKCVHVVIPELIEGTDPKKLVKNKLLRYNAEIEYVSVINSSNYIFINIFLKVTINTIPTYEICCCECENDDSSKMYIMYDDGSYSIEMAKYDNAKIIKPTWSPNGNYIAFLLRQHNMCRFYVINFRELMTEKILNSPNFNNINEYCWIKGTNKVVISSTLNNKKDLYLIDLNTLKYKQLTFGDGLSMSLSPKSLSENNILFLKSTSNISDIWSIDIEGQNTKKITKCGYIKEFNCSQDGKEITYVFGKGGNVDYIYIIDVSTGKAKLIIDREDIIRKKKIKISPNGRYISFIGKKNDILNIYVFDRNTEIIKCITCYYSRYIKICDYTWKIDSRKIYYTSNELGYYNVYSIDLQTNNKEQLTNSTALNSYIYYRPKID</sequence>
<organism evidence="3 4">
    <name type="scientific">Clostridium brassicae</name>
    <dbReference type="NCBI Taxonomy" id="2999072"/>
    <lineage>
        <taxon>Bacteria</taxon>
        <taxon>Bacillati</taxon>
        <taxon>Bacillota</taxon>
        <taxon>Clostridia</taxon>
        <taxon>Eubacteriales</taxon>
        <taxon>Clostridiaceae</taxon>
        <taxon>Clostridium</taxon>
    </lineage>
</organism>
<comment type="similarity">
    <text evidence="1">Belongs to the TolB family.</text>
</comment>
<proteinExistence type="inferred from homology"/>
<dbReference type="Gene3D" id="2.120.10.30">
    <property type="entry name" value="TolB, C-terminal domain"/>
    <property type="match status" value="1"/>
</dbReference>
<dbReference type="Pfam" id="PF07676">
    <property type="entry name" value="PD40"/>
    <property type="match status" value="1"/>
</dbReference>
<gene>
    <name evidence="3" type="ORF">OW729_10110</name>
</gene>
<name>A0ABT4D9G6_9CLOT</name>
<comment type="caution">
    <text evidence="3">The sequence shown here is derived from an EMBL/GenBank/DDBJ whole genome shotgun (WGS) entry which is preliminary data.</text>
</comment>
<dbReference type="PANTHER" id="PTHR36842">
    <property type="entry name" value="PROTEIN TOLB HOMOLOG"/>
    <property type="match status" value="1"/>
</dbReference>
<evidence type="ECO:0000313" key="3">
    <source>
        <dbReference type="EMBL" id="MCY6958957.1"/>
    </source>
</evidence>
<dbReference type="RefSeq" id="WP_268061380.1">
    <property type="nucleotide sequence ID" value="NZ_JAPQFJ010000009.1"/>
</dbReference>
<dbReference type="InterPro" id="IPR011659">
    <property type="entry name" value="WD40"/>
</dbReference>
<dbReference type="EMBL" id="JAPQFJ010000009">
    <property type="protein sequence ID" value="MCY6958957.1"/>
    <property type="molecule type" value="Genomic_DNA"/>
</dbReference>
<protein>
    <recommendedName>
        <fullName evidence="2">SipL SPOCS domain-containing protein</fullName>
    </recommendedName>
</protein>
<evidence type="ECO:0000259" key="2">
    <source>
        <dbReference type="Pfam" id="PF12673"/>
    </source>
</evidence>
<dbReference type="InterPro" id="IPR011042">
    <property type="entry name" value="6-blade_b-propeller_TolB-like"/>
</dbReference>
<dbReference type="Pfam" id="PF12673">
    <property type="entry name" value="SipL"/>
    <property type="match status" value="1"/>
</dbReference>
<dbReference type="InterPro" id="IPR024300">
    <property type="entry name" value="SipL_SPOCS_dom"/>
</dbReference>
<accession>A0ABT4D9G6</accession>